<evidence type="ECO:0000256" key="1">
    <source>
        <dbReference type="ARBA" id="ARBA00022679"/>
    </source>
</evidence>
<dbReference type="CDD" id="cd14014">
    <property type="entry name" value="STKc_PknB_like"/>
    <property type="match status" value="1"/>
</dbReference>
<dbReference type="PROSITE" id="PS50011">
    <property type="entry name" value="PROTEIN_KINASE_DOM"/>
    <property type="match status" value="1"/>
</dbReference>
<evidence type="ECO:0000256" key="2">
    <source>
        <dbReference type="ARBA" id="ARBA00022741"/>
    </source>
</evidence>
<dbReference type="SMART" id="SM00220">
    <property type="entry name" value="S_TKc"/>
    <property type="match status" value="1"/>
</dbReference>
<reference evidence="7 8" key="1">
    <citation type="submission" date="2019-02" db="EMBL/GenBank/DDBJ databases">
        <title>Paenibacillus sp. nov., isolated from surface-sterilized tissue of Thalictrum simplex L.</title>
        <authorList>
            <person name="Tuo L."/>
        </authorList>
    </citation>
    <scope>NUCLEOTIDE SEQUENCE [LARGE SCALE GENOMIC DNA]</scope>
    <source>
        <strain evidence="7 8">N2SHLJ1</strain>
    </source>
</reference>
<dbReference type="SUPFAM" id="SSF52540">
    <property type="entry name" value="P-loop containing nucleoside triphosphate hydrolases"/>
    <property type="match status" value="1"/>
</dbReference>
<gene>
    <name evidence="7" type="ORF">EYB31_05120</name>
</gene>
<dbReference type="GO" id="GO:0005524">
    <property type="term" value="F:ATP binding"/>
    <property type="evidence" value="ECO:0007669"/>
    <property type="project" value="UniProtKB-UniRule"/>
</dbReference>
<dbReference type="InterPro" id="IPR008271">
    <property type="entry name" value="Ser/Thr_kinase_AS"/>
</dbReference>
<dbReference type="InterPro" id="IPR000719">
    <property type="entry name" value="Prot_kinase_dom"/>
</dbReference>
<keyword evidence="8" id="KW-1185">Reference proteome</keyword>
<keyword evidence="4 5" id="KW-0067">ATP-binding</keyword>
<evidence type="ECO:0000256" key="3">
    <source>
        <dbReference type="ARBA" id="ARBA00022777"/>
    </source>
</evidence>
<comment type="caution">
    <text evidence="7">The sequence shown here is derived from an EMBL/GenBank/DDBJ whole genome shotgun (WGS) entry which is preliminary data.</text>
</comment>
<dbReference type="Gene3D" id="3.30.200.20">
    <property type="entry name" value="Phosphorylase Kinase, domain 1"/>
    <property type="match status" value="1"/>
</dbReference>
<keyword evidence="2 5" id="KW-0547">Nucleotide-binding</keyword>
<name>A0A4V2J4N8_9BACL</name>
<accession>A0A4V2J4N8</accession>
<dbReference type="PROSITE" id="PS00108">
    <property type="entry name" value="PROTEIN_KINASE_ST"/>
    <property type="match status" value="1"/>
</dbReference>
<evidence type="ECO:0000313" key="7">
    <source>
        <dbReference type="EMBL" id="TBL80612.1"/>
    </source>
</evidence>
<dbReference type="Gene3D" id="1.10.510.10">
    <property type="entry name" value="Transferase(Phosphotransferase) domain 1"/>
    <property type="match status" value="1"/>
</dbReference>
<dbReference type="InterPro" id="IPR011009">
    <property type="entry name" value="Kinase-like_dom_sf"/>
</dbReference>
<keyword evidence="1" id="KW-0808">Transferase</keyword>
<feature type="domain" description="Protein kinase" evidence="6">
    <location>
        <begin position="23"/>
        <end position="272"/>
    </location>
</feature>
<proteinExistence type="predicted"/>
<keyword evidence="7" id="KW-0723">Serine/threonine-protein kinase</keyword>
<dbReference type="GO" id="GO:0004674">
    <property type="term" value="F:protein serine/threonine kinase activity"/>
    <property type="evidence" value="ECO:0007669"/>
    <property type="project" value="UniProtKB-KW"/>
</dbReference>
<organism evidence="7 8">
    <name type="scientific">Paenibacillus thalictri</name>
    <dbReference type="NCBI Taxonomy" id="2527873"/>
    <lineage>
        <taxon>Bacteria</taxon>
        <taxon>Bacillati</taxon>
        <taxon>Bacillota</taxon>
        <taxon>Bacilli</taxon>
        <taxon>Bacillales</taxon>
        <taxon>Paenibacillaceae</taxon>
        <taxon>Paenibacillus</taxon>
    </lineage>
</organism>
<evidence type="ECO:0000259" key="6">
    <source>
        <dbReference type="PROSITE" id="PS50011"/>
    </source>
</evidence>
<feature type="binding site" evidence="5">
    <location>
        <position position="53"/>
    </location>
    <ligand>
        <name>ATP</name>
        <dbReference type="ChEBI" id="CHEBI:30616"/>
    </ligand>
</feature>
<dbReference type="Pfam" id="PF00069">
    <property type="entry name" value="Pkinase"/>
    <property type="match status" value="1"/>
</dbReference>
<protein>
    <submittedName>
        <fullName evidence="7">Serine/threonine protein kinase</fullName>
    </submittedName>
</protein>
<evidence type="ECO:0000256" key="4">
    <source>
        <dbReference type="ARBA" id="ARBA00022840"/>
    </source>
</evidence>
<dbReference type="InterPro" id="IPR027417">
    <property type="entry name" value="P-loop_NTPase"/>
</dbReference>
<dbReference type="AlphaFoldDB" id="A0A4V2J4N8"/>
<sequence>MLSWKGGIRLKTLDPGVVLANRYRIVKVLGTGGTSTVYLADDAKLNGKRWALKEIRFDPKDAGRFMAEAGMMTRLNHAHLPDIVDVFGAESGYCGYVVMDYIEGPTLKEQFEQYGRKLPVRLVAGYALQLCEVLRYLHEGHEKPIIYRDLKPSNIMIDRSGLIKLVDFGIARSFTEGSSADTVRIGTVGFAAPEQFGESQSDVRTDLYSLGAVMYFLLSGGGYYYSMQKPLRQLNADVPDMIAAIVGKLLRTDPQERFQSAAEVKRSLERWLQSESGGDSAVPSALGAPSAPKVVVVCSLYPGAGATFTALGIAKALEIFGYGSAVIEGPRDSPELYGLLFGERNMPAGYRYYTETDTPGAVWGQEAVAWYPLPPQSGGETSWSAERRLMLFYKTKKPFIVIDAGTQWLSADYAGVTDEADTIVAVVDPFVHKLAFPQAAARIKELERLAAAGKQIHYIANKTPQSSSCREWYQLLPQTAICAIPFIDHETAVGACWNGTLVQDRPEVLRVLEKSLQPLLSGWAPRRGRKRWGWLGRRGDADS</sequence>
<dbReference type="SUPFAM" id="SSF56112">
    <property type="entry name" value="Protein kinase-like (PK-like)"/>
    <property type="match status" value="1"/>
</dbReference>
<dbReference type="PANTHER" id="PTHR43289:SF34">
    <property type="entry name" value="SERINE_THREONINE-PROTEIN KINASE YBDM-RELATED"/>
    <property type="match status" value="1"/>
</dbReference>
<dbReference type="EMBL" id="SIRE01000004">
    <property type="protein sequence ID" value="TBL80612.1"/>
    <property type="molecule type" value="Genomic_DNA"/>
</dbReference>
<dbReference type="InterPro" id="IPR017441">
    <property type="entry name" value="Protein_kinase_ATP_BS"/>
</dbReference>
<dbReference type="Proteomes" id="UP000293142">
    <property type="component" value="Unassembled WGS sequence"/>
</dbReference>
<dbReference type="PROSITE" id="PS00107">
    <property type="entry name" value="PROTEIN_KINASE_ATP"/>
    <property type="match status" value="1"/>
</dbReference>
<evidence type="ECO:0000256" key="5">
    <source>
        <dbReference type="PROSITE-ProRule" id="PRU10141"/>
    </source>
</evidence>
<keyword evidence="3 7" id="KW-0418">Kinase</keyword>
<dbReference type="OrthoDB" id="9788659at2"/>
<evidence type="ECO:0000313" key="8">
    <source>
        <dbReference type="Proteomes" id="UP000293142"/>
    </source>
</evidence>
<dbReference type="PANTHER" id="PTHR43289">
    <property type="entry name" value="MITOGEN-ACTIVATED PROTEIN KINASE KINASE KINASE 20-RELATED"/>
    <property type="match status" value="1"/>
</dbReference>